<dbReference type="AlphaFoldDB" id="A0A511KL47"/>
<proteinExistence type="predicted"/>
<reference evidence="2 3" key="1">
    <citation type="submission" date="2019-07" db="EMBL/GenBank/DDBJ databases">
        <title>Rhodotorula toruloides NBRC10032 genome sequencing.</title>
        <authorList>
            <person name="Shida Y."/>
            <person name="Takaku H."/>
            <person name="Ogasawara W."/>
            <person name="Mori K."/>
        </authorList>
    </citation>
    <scope>NUCLEOTIDE SEQUENCE [LARGE SCALE GENOMIC DNA]</scope>
    <source>
        <strain evidence="2 3">NBRC10032</strain>
    </source>
</reference>
<dbReference type="EMBL" id="BJWK01000013">
    <property type="protein sequence ID" value="GEM11099.1"/>
    <property type="molecule type" value="Genomic_DNA"/>
</dbReference>
<comment type="caution">
    <text evidence="2">The sequence shown here is derived from an EMBL/GenBank/DDBJ whole genome shotgun (WGS) entry which is preliminary data.</text>
</comment>
<gene>
    <name evidence="2" type="ORF">Rt10032_c13g5116</name>
</gene>
<sequence length="240" mass="25216">MLYIAALIPLLAAVTFVQAAPATSRLIRTCASVPSSSQWFLATPTSSTTSAPAITKTASACYTYVGGNPLQGVAQGAIFCHDHPECCPGGTTYMPTTTTPARITLAPTPNPSTVATVPVKVVFSTQEKVGAPDGKWLYQELSDSPCPLVPVDSSKDDIEAAAWISRDVLVARHITIQKACNTWITVGDLNGKTGTFKVTGVCSGPLCTGDMVALPKYTAQQTFGAFEEGAEAKYALQGYF</sequence>
<accession>A0A511KL47</accession>
<evidence type="ECO:0000256" key="1">
    <source>
        <dbReference type="SAM" id="SignalP"/>
    </source>
</evidence>
<organism evidence="2 3">
    <name type="scientific">Rhodotorula toruloides</name>
    <name type="common">Yeast</name>
    <name type="synonym">Rhodosporidium toruloides</name>
    <dbReference type="NCBI Taxonomy" id="5286"/>
    <lineage>
        <taxon>Eukaryota</taxon>
        <taxon>Fungi</taxon>
        <taxon>Dikarya</taxon>
        <taxon>Basidiomycota</taxon>
        <taxon>Pucciniomycotina</taxon>
        <taxon>Microbotryomycetes</taxon>
        <taxon>Sporidiobolales</taxon>
        <taxon>Sporidiobolaceae</taxon>
        <taxon>Rhodotorula</taxon>
    </lineage>
</organism>
<evidence type="ECO:0000313" key="2">
    <source>
        <dbReference type="EMBL" id="GEM11099.1"/>
    </source>
</evidence>
<feature type="chain" id="PRO_5021772887" evidence="1">
    <location>
        <begin position="20"/>
        <end position="240"/>
    </location>
</feature>
<dbReference type="OrthoDB" id="10365008at2759"/>
<protein>
    <submittedName>
        <fullName evidence="2">Proteophosphoglycan ppg4</fullName>
    </submittedName>
</protein>
<feature type="signal peptide" evidence="1">
    <location>
        <begin position="1"/>
        <end position="19"/>
    </location>
</feature>
<name>A0A511KL47_RHOTO</name>
<evidence type="ECO:0000313" key="3">
    <source>
        <dbReference type="Proteomes" id="UP000321518"/>
    </source>
</evidence>
<dbReference type="Proteomes" id="UP000321518">
    <property type="component" value="Unassembled WGS sequence"/>
</dbReference>
<keyword evidence="1" id="KW-0732">Signal</keyword>